<name>A0AAV8VM13_9CUCU</name>
<dbReference type="GO" id="GO:0005739">
    <property type="term" value="C:mitochondrion"/>
    <property type="evidence" value="ECO:0007669"/>
    <property type="project" value="TreeGrafter"/>
</dbReference>
<evidence type="ECO:0000256" key="1">
    <source>
        <dbReference type="SAM" id="MobiDB-lite"/>
    </source>
</evidence>
<gene>
    <name evidence="3" type="ORF">NQ315_000427</name>
</gene>
<dbReference type="PANTHER" id="PTHR21193">
    <property type="entry name" value="OXIDOREDUCTASE-LIKE DOMAIN-CONTAINING PROTEIN 1"/>
    <property type="match status" value="1"/>
</dbReference>
<evidence type="ECO:0000259" key="2">
    <source>
        <dbReference type="Pfam" id="PF09791"/>
    </source>
</evidence>
<evidence type="ECO:0000313" key="3">
    <source>
        <dbReference type="EMBL" id="KAJ8915174.1"/>
    </source>
</evidence>
<reference evidence="3 4" key="1">
    <citation type="journal article" date="2023" name="Insect Mol. Biol.">
        <title>Genome sequencing provides insights into the evolution of gene families encoding plant cell wall-degrading enzymes in longhorned beetles.</title>
        <authorList>
            <person name="Shin N.R."/>
            <person name="Okamura Y."/>
            <person name="Kirsch R."/>
            <person name="Pauchet Y."/>
        </authorList>
    </citation>
    <scope>NUCLEOTIDE SEQUENCE [LARGE SCALE GENOMIC DNA]</scope>
    <source>
        <strain evidence="3">EAD_L_NR</strain>
    </source>
</reference>
<feature type="compositionally biased region" description="Basic and acidic residues" evidence="1">
    <location>
        <begin position="37"/>
        <end position="64"/>
    </location>
</feature>
<sequence length="128" mass="15110">MIHIYHSCRNAKLRINGCTKTECSRFFSLNIQFRCRSKNEQVPESKPKNDKTEPKTDSKSKQNEYPEEPTTCCMSGCSNCVWLDYAEKLSEYYRDRGERAVKEINEKVTDPSIKAFLLHELRMRNFKM</sequence>
<keyword evidence="4" id="KW-1185">Reference proteome</keyword>
<protein>
    <recommendedName>
        <fullName evidence="2">Oxidoreductase-like domain-containing protein</fullName>
    </recommendedName>
</protein>
<dbReference type="InterPro" id="IPR019180">
    <property type="entry name" value="Oxidoreductase-like_N"/>
</dbReference>
<dbReference type="AlphaFoldDB" id="A0AAV8VM13"/>
<evidence type="ECO:0000313" key="4">
    <source>
        <dbReference type="Proteomes" id="UP001159042"/>
    </source>
</evidence>
<comment type="caution">
    <text evidence="3">The sequence shown here is derived from an EMBL/GenBank/DDBJ whole genome shotgun (WGS) entry which is preliminary data.</text>
</comment>
<accession>A0AAV8VM13</accession>
<dbReference type="InterPro" id="IPR039251">
    <property type="entry name" value="OXLD1"/>
</dbReference>
<proteinExistence type="predicted"/>
<feature type="domain" description="Oxidoreductase-like" evidence="2">
    <location>
        <begin position="65"/>
        <end position="96"/>
    </location>
</feature>
<organism evidence="3 4">
    <name type="scientific">Exocentrus adspersus</name>
    <dbReference type="NCBI Taxonomy" id="1586481"/>
    <lineage>
        <taxon>Eukaryota</taxon>
        <taxon>Metazoa</taxon>
        <taxon>Ecdysozoa</taxon>
        <taxon>Arthropoda</taxon>
        <taxon>Hexapoda</taxon>
        <taxon>Insecta</taxon>
        <taxon>Pterygota</taxon>
        <taxon>Neoptera</taxon>
        <taxon>Endopterygota</taxon>
        <taxon>Coleoptera</taxon>
        <taxon>Polyphaga</taxon>
        <taxon>Cucujiformia</taxon>
        <taxon>Chrysomeloidea</taxon>
        <taxon>Cerambycidae</taxon>
        <taxon>Lamiinae</taxon>
        <taxon>Acanthocinini</taxon>
        <taxon>Exocentrus</taxon>
    </lineage>
</organism>
<dbReference type="PANTHER" id="PTHR21193:SF3">
    <property type="entry name" value="OXIDOREDUCTASE-LIKE DOMAIN-CONTAINING PROTEIN 1"/>
    <property type="match status" value="1"/>
</dbReference>
<dbReference type="EMBL" id="JANEYG010000057">
    <property type="protein sequence ID" value="KAJ8915174.1"/>
    <property type="molecule type" value="Genomic_DNA"/>
</dbReference>
<feature type="region of interest" description="Disordered" evidence="1">
    <location>
        <begin position="37"/>
        <end position="71"/>
    </location>
</feature>
<dbReference type="Proteomes" id="UP001159042">
    <property type="component" value="Unassembled WGS sequence"/>
</dbReference>
<dbReference type="Pfam" id="PF09791">
    <property type="entry name" value="Oxidored-like"/>
    <property type="match status" value="1"/>
</dbReference>